<protein>
    <submittedName>
        <fullName evidence="2">Uncharacterized protein LOC104768718</fullName>
    </submittedName>
</protein>
<evidence type="ECO:0000313" key="1">
    <source>
        <dbReference type="Proteomes" id="UP000694864"/>
    </source>
</evidence>
<reference evidence="1" key="1">
    <citation type="journal article" date="2014" name="Nat. Commun.">
        <title>The emerging biofuel crop Camelina sativa retains a highly undifferentiated hexaploid genome structure.</title>
        <authorList>
            <person name="Kagale S."/>
            <person name="Koh C."/>
            <person name="Nixon J."/>
            <person name="Bollina V."/>
            <person name="Clarke W.E."/>
            <person name="Tuteja R."/>
            <person name="Spillane C."/>
            <person name="Robinson S.J."/>
            <person name="Links M.G."/>
            <person name="Clarke C."/>
            <person name="Higgins E.E."/>
            <person name="Huebert T."/>
            <person name="Sharpe A.G."/>
            <person name="Parkin I.A."/>
        </authorList>
    </citation>
    <scope>NUCLEOTIDE SEQUENCE [LARGE SCALE GENOMIC DNA]</scope>
    <source>
        <strain evidence="1">cv. DH55</strain>
    </source>
</reference>
<dbReference type="PANTHER" id="PTHR37758">
    <property type="entry name" value="OS03G0334300 PROTEIN"/>
    <property type="match status" value="1"/>
</dbReference>
<dbReference type="RefSeq" id="XP_010491054.1">
    <property type="nucleotide sequence ID" value="XM_010492752.2"/>
</dbReference>
<proteinExistence type="predicted"/>
<evidence type="ECO:0000313" key="2">
    <source>
        <dbReference type="RefSeq" id="XP_010491054.1"/>
    </source>
</evidence>
<reference evidence="2" key="2">
    <citation type="submission" date="2025-08" db="UniProtKB">
        <authorList>
            <consortium name="RefSeq"/>
        </authorList>
    </citation>
    <scope>IDENTIFICATION</scope>
    <source>
        <tissue evidence="2">Leaf</tissue>
    </source>
</reference>
<keyword evidence="1" id="KW-1185">Reference proteome</keyword>
<gene>
    <name evidence="2" type="primary">LOC104768718</name>
</gene>
<sequence>MEAISQSCTKIIINPSPRTHKTLVSTSAISQTKLSLTAKKGRWSDAARCVASGSSYAAAMEPITPEEEEELTQRRGICGGEANRGVWELLECLEKEAIMGDDDGRDPTDYNRRAKIFDKSSKIFKNFKEERDQYPVEYLEKEAIMGSDDGRDPTDYNRRAKIFDKSSNIFKNFKEERDQSPVEYLEKEAIMGSDDGRDPTDYKRRAKIFDKSSKIFKNIKEQRDQSLE</sequence>
<dbReference type="PANTHER" id="PTHR37758:SF1">
    <property type="entry name" value="OS03G0334300 PROTEIN"/>
    <property type="match status" value="1"/>
</dbReference>
<dbReference type="Proteomes" id="UP000694864">
    <property type="component" value="Chromosome 20"/>
</dbReference>
<name>A0ABM0XU35_CAMSA</name>
<dbReference type="GeneID" id="104768718"/>
<organism evidence="1 2">
    <name type="scientific">Camelina sativa</name>
    <name type="common">False flax</name>
    <name type="synonym">Myagrum sativum</name>
    <dbReference type="NCBI Taxonomy" id="90675"/>
    <lineage>
        <taxon>Eukaryota</taxon>
        <taxon>Viridiplantae</taxon>
        <taxon>Streptophyta</taxon>
        <taxon>Embryophyta</taxon>
        <taxon>Tracheophyta</taxon>
        <taxon>Spermatophyta</taxon>
        <taxon>Magnoliopsida</taxon>
        <taxon>eudicotyledons</taxon>
        <taxon>Gunneridae</taxon>
        <taxon>Pentapetalae</taxon>
        <taxon>rosids</taxon>
        <taxon>malvids</taxon>
        <taxon>Brassicales</taxon>
        <taxon>Brassicaceae</taxon>
        <taxon>Camelineae</taxon>
        <taxon>Camelina</taxon>
    </lineage>
</organism>
<accession>A0ABM0XU35</accession>